<evidence type="ECO:0000313" key="2">
    <source>
        <dbReference type="EMBL" id="TLE02296.1"/>
    </source>
</evidence>
<reference evidence="2 3" key="1">
    <citation type="journal article" date="2014" name="Genome Announc.">
        <title>Draft genome sequences of eight enterohepatic helicobacter species isolated from both laboratory and wild rodents.</title>
        <authorList>
            <person name="Sheh A."/>
            <person name="Shen Z."/>
            <person name="Fox J.G."/>
        </authorList>
    </citation>
    <scope>NUCLEOTIDE SEQUENCE [LARGE SCALE GENOMIC DNA]</scope>
    <source>
        <strain evidence="2 3">MIT 01-6451</strain>
    </source>
</reference>
<keyword evidence="3" id="KW-1185">Reference proteome</keyword>
<dbReference type="EMBL" id="JRMQ02000003">
    <property type="protein sequence ID" value="TLE02296.1"/>
    <property type="molecule type" value="Genomic_DNA"/>
</dbReference>
<dbReference type="InterPro" id="IPR055259">
    <property type="entry name" value="YkvP/CgeB_Glyco_trans-like"/>
</dbReference>
<feature type="domain" description="Spore protein YkvP/CgeB glycosyl transferase-like" evidence="1">
    <location>
        <begin position="192"/>
        <end position="325"/>
    </location>
</feature>
<evidence type="ECO:0000313" key="3">
    <source>
        <dbReference type="Proteomes" id="UP000029707"/>
    </source>
</evidence>
<name>A0A4U8TQ84_9HELI</name>
<accession>A0A4U8TQ84</accession>
<comment type="caution">
    <text evidence="2">The sequence shown here is derived from an EMBL/GenBank/DDBJ whole genome shotgun (WGS) entry which is preliminary data.</text>
</comment>
<dbReference type="STRING" id="425400.LS65_04660"/>
<dbReference type="SUPFAM" id="SSF53756">
    <property type="entry name" value="UDP-Glycosyltransferase/glycogen phosphorylase"/>
    <property type="match status" value="1"/>
</dbReference>
<gene>
    <name evidence="2" type="ORF">LS65_003975</name>
</gene>
<dbReference type="OrthoDB" id="9791241at2"/>
<dbReference type="Gene3D" id="3.40.50.2000">
    <property type="entry name" value="Glycogen Phosphorylase B"/>
    <property type="match status" value="1"/>
</dbReference>
<dbReference type="Proteomes" id="UP000029707">
    <property type="component" value="Unassembled WGS sequence"/>
</dbReference>
<organism evidence="2 3">
    <name type="scientific">Helicobacter japonicus</name>
    <dbReference type="NCBI Taxonomy" id="425400"/>
    <lineage>
        <taxon>Bacteria</taxon>
        <taxon>Pseudomonadati</taxon>
        <taxon>Campylobacterota</taxon>
        <taxon>Epsilonproteobacteria</taxon>
        <taxon>Campylobacterales</taxon>
        <taxon>Helicobacteraceae</taxon>
        <taxon>Helicobacter</taxon>
    </lineage>
</organism>
<sequence>MIAIGFYIKWDKFSLTNKGNVVGDELLAESLAKAINQQYPHIQAQTYAPNFLPTQPLDAMIYLNEVEEILPIARKNIFYFQNGFPDTQSHFPTEYIHNFDALFCFSQKMLDEYAHKISIPYIYVPFGVDTDLFFPREEILPQSPQYAQAQHYKCDVAYIGNDIKGEEATMRYLYPALNFDFGLFGNWHIPRSRFKLWKNFKKLSPYQKPFERISRGKIPQEWVPYLYSNTKINLNCTMQSCIEWDVITLRTLEVLACKGFLISDKVPSATTILKDCLVFTEGGNDLIEKIRYYLDNQNKARKIAQKGYEYVTQHCTINQRANDIINFLQKDVL</sequence>
<proteinExistence type="predicted"/>
<protein>
    <recommendedName>
        <fullName evidence="1">Spore protein YkvP/CgeB glycosyl transferase-like domain-containing protein</fullName>
    </recommendedName>
</protein>
<evidence type="ECO:0000259" key="1">
    <source>
        <dbReference type="Pfam" id="PF13524"/>
    </source>
</evidence>
<dbReference type="Pfam" id="PF13524">
    <property type="entry name" value="Glyco_trans_1_2"/>
    <property type="match status" value="1"/>
</dbReference>
<dbReference type="RefSeq" id="WP_034361582.1">
    <property type="nucleotide sequence ID" value="NZ_CAJUDB010000002.1"/>
</dbReference>
<dbReference type="AlphaFoldDB" id="A0A4U8TQ84"/>